<sequence>MEGERRSRYSWAAMLFVVVVVALCGRRMARADSLSPSQCRDERQIGVNLCKMVVFGSPPSAACCVRIRVSHFECLCEVMDPKLAAIVTVARVVKTLKACGRNVPHKFHCGKYVPLLAAAAAA</sequence>
<evidence type="ECO:0000256" key="1">
    <source>
        <dbReference type="SAM" id="SignalP"/>
    </source>
</evidence>
<dbReference type="PANTHER" id="PTHR33286:SF32">
    <property type="entry name" value="BIFUNCTIONAL INHIBITOR_PLANT LIPID TRANSFER PROTEIN_SEED STORAGE HELICAL DOMAIN-CONTAINING PROTEIN"/>
    <property type="match status" value="1"/>
</dbReference>
<dbReference type="Proteomes" id="UP000585474">
    <property type="component" value="Unassembled WGS sequence"/>
</dbReference>
<dbReference type="Pfam" id="PF14368">
    <property type="entry name" value="LTP_2"/>
    <property type="match status" value="1"/>
</dbReference>
<dbReference type="PANTHER" id="PTHR33286">
    <property type="entry name" value="BIFUNCTIONAL INHIBITOR/LIPID-TRANSFER PROTEIN/SEED STORAGE 2S ALBUMIN SUPERFAMILY PROTEIN"/>
    <property type="match status" value="1"/>
</dbReference>
<feature type="signal peptide" evidence="1">
    <location>
        <begin position="1"/>
        <end position="31"/>
    </location>
</feature>
<dbReference type="OrthoDB" id="1885440at2759"/>
<dbReference type="InterPro" id="IPR016140">
    <property type="entry name" value="Bifunc_inhib/LTP/seed_store"/>
</dbReference>
<evidence type="ECO:0000259" key="2">
    <source>
        <dbReference type="Pfam" id="PF14368"/>
    </source>
</evidence>
<reference evidence="3 4" key="1">
    <citation type="submission" date="2019-07" db="EMBL/GenBank/DDBJ databases">
        <title>De Novo Assembly of kiwifruit Actinidia rufa.</title>
        <authorList>
            <person name="Sugita-Konishi S."/>
            <person name="Sato K."/>
            <person name="Mori E."/>
            <person name="Abe Y."/>
            <person name="Kisaki G."/>
            <person name="Hamano K."/>
            <person name="Suezawa K."/>
            <person name="Otani M."/>
            <person name="Fukuda T."/>
            <person name="Manabe T."/>
            <person name="Gomi K."/>
            <person name="Tabuchi M."/>
            <person name="Akimitsu K."/>
            <person name="Kataoka I."/>
        </authorList>
    </citation>
    <scope>NUCLEOTIDE SEQUENCE [LARGE SCALE GENOMIC DNA]</scope>
    <source>
        <strain evidence="4">cv. Fuchu</strain>
    </source>
</reference>
<dbReference type="SUPFAM" id="SSF47699">
    <property type="entry name" value="Bifunctional inhibitor/lipid-transfer protein/seed storage 2S albumin"/>
    <property type="match status" value="1"/>
</dbReference>
<protein>
    <recommendedName>
        <fullName evidence="2">Bifunctional inhibitor/plant lipid transfer protein/seed storage helical domain-containing protein</fullName>
    </recommendedName>
</protein>
<dbReference type="EMBL" id="BJWL01000024">
    <property type="protein sequence ID" value="GFZ15381.1"/>
    <property type="molecule type" value="Genomic_DNA"/>
</dbReference>
<dbReference type="InterPro" id="IPR036312">
    <property type="entry name" value="Bifun_inhib/LTP/seed_sf"/>
</dbReference>
<proteinExistence type="predicted"/>
<dbReference type="AlphaFoldDB" id="A0A7J0GXA3"/>
<feature type="domain" description="Bifunctional inhibitor/plant lipid transfer protein/seed storage helical" evidence="2">
    <location>
        <begin position="29"/>
        <end position="109"/>
    </location>
</feature>
<evidence type="ECO:0000313" key="4">
    <source>
        <dbReference type="Proteomes" id="UP000585474"/>
    </source>
</evidence>
<gene>
    <name evidence="3" type="ORF">Acr_24g0015710</name>
</gene>
<name>A0A7J0GXA3_9ERIC</name>
<evidence type="ECO:0000313" key="3">
    <source>
        <dbReference type="EMBL" id="GFZ15381.1"/>
    </source>
</evidence>
<feature type="chain" id="PRO_5029596458" description="Bifunctional inhibitor/plant lipid transfer protein/seed storage helical domain-containing protein" evidence="1">
    <location>
        <begin position="32"/>
        <end position="122"/>
    </location>
</feature>
<keyword evidence="1" id="KW-0732">Signal</keyword>
<accession>A0A7J0GXA3</accession>
<keyword evidence="4" id="KW-1185">Reference proteome</keyword>
<comment type="caution">
    <text evidence="3">The sequence shown here is derived from an EMBL/GenBank/DDBJ whole genome shotgun (WGS) entry which is preliminary data.</text>
</comment>
<organism evidence="3 4">
    <name type="scientific">Actinidia rufa</name>
    <dbReference type="NCBI Taxonomy" id="165716"/>
    <lineage>
        <taxon>Eukaryota</taxon>
        <taxon>Viridiplantae</taxon>
        <taxon>Streptophyta</taxon>
        <taxon>Embryophyta</taxon>
        <taxon>Tracheophyta</taxon>
        <taxon>Spermatophyta</taxon>
        <taxon>Magnoliopsida</taxon>
        <taxon>eudicotyledons</taxon>
        <taxon>Gunneridae</taxon>
        <taxon>Pentapetalae</taxon>
        <taxon>asterids</taxon>
        <taxon>Ericales</taxon>
        <taxon>Actinidiaceae</taxon>
        <taxon>Actinidia</taxon>
    </lineage>
</organism>
<dbReference type="Gene3D" id="1.10.110.10">
    <property type="entry name" value="Plant lipid-transfer and hydrophobic proteins"/>
    <property type="match status" value="1"/>
</dbReference>